<protein>
    <recommendedName>
        <fullName evidence="5">MARVEL domain-containing protein</fullName>
    </recommendedName>
</protein>
<dbReference type="AlphaFoldDB" id="A0A9P6H6B4"/>
<dbReference type="Proteomes" id="UP000736335">
    <property type="component" value="Unassembled WGS sequence"/>
</dbReference>
<feature type="transmembrane region" description="Helical" evidence="2">
    <location>
        <begin position="118"/>
        <end position="142"/>
    </location>
</feature>
<evidence type="ECO:0000256" key="2">
    <source>
        <dbReference type="SAM" id="Phobius"/>
    </source>
</evidence>
<feature type="transmembrane region" description="Helical" evidence="2">
    <location>
        <begin position="81"/>
        <end position="106"/>
    </location>
</feature>
<reference evidence="3" key="2">
    <citation type="submission" date="2020-11" db="EMBL/GenBank/DDBJ databases">
        <authorList>
            <consortium name="DOE Joint Genome Institute"/>
            <person name="Kuo A."/>
            <person name="Miyauchi S."/>
            <person name="Kiss E."/>
            <person name="Drula E."/>
            <person name="Kohler A."/>
            <person name="Sanchez-Garcia M."/>
            <person name="Andreopoulos B."/>
            <person name="Barry K.W."/>
            <person name="Bonito G."/>
            <person name="Buee M."/>
            <person name="Carver A."/>
            <person name="Chen C."/>
            <person name="Cichocki N."/>
            <person name="Clum A."/>
            <person name="Culley D."/>
            <person name="Crous P.W."/>
            <person name="Fauchery L."/>
            <person name="Girlanda M."/>
            <person name="Hayes R."/>
            <person name="Keri Z."/>
            <person name="Labutti K."/>
            <person name="Lipzen A."/>
            <person name="Lombard V."/>
            <person name="Magnuson J."/>
            <person name="Maillard F."/>
            <person name="Morin E."/>
            <person name="Murat C."/>
            <person name="Nolan M."/>
            <person name="Ohm R."/>
            <person name="Pangilinan J."/>
            <person name="Pereira M."/>
            <person name="Perotto S."/>
            <person name="Peter M."/>
            <person name="Riley R."/>
            <person name="Sitrit Y."/>
            <person name="Stielow B."/>
            <person name="Szollosi G."/>
            <person name="Zifcakova L."/>
            <person name="Stursova M."/>
            <person name="Spatafora J.W."/>
            <person name="Tedersoo L."/>
            <person name="Vaario L.-M."/>
            <person name="Yamada A."/>
            <person name="Yan M."/>
            <person name="Wang P."/>
            <person name="Xu J."/>
            <person name="Bruns T."/>
            <person name="Baldrian P."/>
            <person name="Vilgalys R."/>
            <person name="Henrissat B."/>
            <person name="Grigoriev I.V."/>
            <person name="Hibbett D."/>
            <person name="Nagy L.G."/>
            <person name="Martin F.M."/>
        </authorList>
    </citation>
    <scope>NUCLEOTIDE SEQUENCE</scope>
    <source>
        <strain evidence="3">UH-Tt-Lm1</strain>
    </source>
</reference>
<evidence type="ECO:0000256" key="1">
    <source>
        <dbReference type="SAM" id="MobiDB-lite"/>
    </source>
</evidence>
<organism evidence="3 4">
    <name type="scientific">Thelephora terrestris</name>
    <dbReference type="NCBI Taxonomy" id="56493"/>
    <lineage>
        <taxon>Eukaryota</taxon>
        <taxon>Fungi</taxon>
        <taxon>Dikarya</taxon>
        <taxon>Basidiomycota</taxon>
        <taxon>Agaricomycotina</taxon>
        <taxon>Agaricomycetes</taxon>
        <taxon>Thelephorales</taxon>
        <taxon>Thelephoraceae</taxon>
        <taxon>Thelephora</taxon>
    </lineage>
</organism>
<dbReference type="EMBL" id="WIUZ02000019">
    <property type="protein sequence ID" value="KAF9779461.1"/>
    <property type="molecule type" value="Genomic_DNA"/>
</dbReference>
<sequence length="228" mass="24397">MSSLPLVRTIVLRASNVMALIVLALSAYTLSVTTSVVSNLYFTYSALAIATAVIHLCSVIPMNVICLLRDDAFTSKLAFEVGWLSFLWVMWLATGAQTAATLGAVVHCLDAFCGATQAIAAFGFLLWALLLGYVIALLCFAIRAAQAGQNIWMTDVKHVRWLEGTVNYEKPNLTSPNPNVATYPPGSYPGSMASPVSPHPQQYSLSGHPGNAPPQPHPYPQQGGGYQA</sequence>
<evidence type="ECO:0000313" key="4">
    <source>
        <dbReference type="Proteomes" id="UP000736335"/>
    </source>
</evidence>
<evidence type="ECO:0008006" key="5">
    <source>
        <dbReference type="Google" id="ProtNLM"/>
    </source>
</evidence>
<comment type="caution">
    <text evidence="3">The sequence shown here is derived from an EMBL/GenBank/DDBJ whole genome shotgun (WGS) entry which is preliminary data.</text>
</comment>
<keyword evidence="2" id="KW-0472">Membrane</keyword>
<name>A0A9P6H6B4_9AGAM</name>
<evidence type="ECO:0000313" key="3">
    <source>
        <dbReference type="EMBL" id="KAF9779461.1"/>
    </source>
</evidence>
<feature type="transmembrane region" description="Helical" evidence="2">
    <location>
        <begin position="42"/>
        <end position="69"/>
    </location>
</feature>
<proteinExistence type="predicted"/>
<accession>A0A9P6H6B4</accession>
<feature type="region of interest" description="Disordered" evidence="1">
    <location>
        <begin position="177"/>
        <end position="228"/>
    </location>
</feature>
<reference evidence="3" key="1">
    <citation type="journal article" date="2020" name="Nat. Commun.">
        <title>Large-scale genome sequencing of mycorrhizal fungi provides insights into the early evolution of symbiotic traits.</title>
        <authorList>
            <person name="Miyauchi S."/>
            <person name="Kiss E."/>
            <person name="Kuo A."/>
            <person name="Drula E."/>
            <person name="Kohler A."/>
            <person name="Sanchez-Garcia M."/>
            <person name="Morin E."/>
            <person name="Andreopoulos B."/>
            <person name="Barry K.W."/>
            <person name="Bonito G."/>
            <person name="Buee M."/>
            <person name="Carver A."/>
            <person name="Chen C."/>
            <person name="Cichocki N."/>
            <person name="Clum A."/>
            <person name="Culley D."/>
            <person name="Crous P.W."/>
            <person name="Fauchery L."/>
            <person name="Girlanda M."/>
            <person name="Hayes R.D."/>
            <person name="Keri Z."/>
            <person name="LaButti K."/>
            <person name="Lipzen A."/>
            <person name="Lombard V."/>
            <person name="Magnuson J."/>
            <person name="Maillard F."/>
            <person name="Murat C."/>
            <person name="Nolan M."/>
            <person name="Ohm R.A."/>
            <person name="Pangilinan J."/>
            <person name="Pereira M.F."/>
            <person name="Perotto S."/>
            <person name="Peter M."/>
            <person name="Pfister S."/>
            <person name="Riley R."/>
            <person name="Sitrit Y."/>
            <person name="Stielow J.B."/>
            <person name="Szollosi G."/>
            <person name="Zifcakova L."/>
            <person name="Stursova M."/>
            <person name="Spatafora J.W."/>
            <person name="Tedersoo L."/>
            <person name="Vaario L.M."/>
            <person name="Yamada A."/>
            <person name="Yan M."/>
            <person name="Wang P."/>
            <person name="Xu J."/>
            <person name="Bruns T."/>
            <person name="Baldrian P."/>
            <person name="Vilgalys R."/>
            <person name="Dunand C."/>
            <person name="Henrissat B."/>
            <person name="Grigoriev I.V."/>
            <person name="Hibbett D."/>
            <person name="Nagy L.G."/>
            <person name="Martin F.M."/>
        </authorList>
    </citation>
    <scope>NUCLEOTIDE SEQUENCE</scope>
    <source>
        <strain evidence="3">UH-Tt-Lm1</strain>
    </source>
</reference>
<keyword evidence="2" id="KW-0812">Transmembrane</keyword>
<keyword evidence="2" id="KW-1133">Transmembrane helix</keyword>
<gene>
    <name evidence="3" type="ORF">BJ322DRAFT_1087588</name>
</gene>
<dbReference type="OrthoDB" id="3364107at2759"/>
<keyword evidence="4" id="KW-1185">Reference proteome</keyword>